<accession>A0A126V1V1</accession>
<organism evidence="1 2">
    <name type="scientific">Falsihalocynthiibacter arcticus</name>
    <dbReference type="NCBI Taxonomy" id="1579316"/>
    <lineage>
        <taxon>Bacteria</taxon>
        <taxon>Pseudomonadati</taxon>
        <taxon>Pseudomonadota</taxon>
        <taxon>Alphaproteobacteria</taxon>
        <taxon>Rhodobacterales</taxon>
        <taxon>Roseobacteraceae</taxon>
        <taxon>Falsihalocynthiibacter</taxon>
    </lineage>
</organism>
<proteinExistence type="predicted"/>
<keyword evidence="2" id="KW-1185">Reference proteome</keyword>
<reference evidence="1 2" key="1">
    <citation type="submission" date="2016-02" db="EMBL/GenBank/DDBJ databases">
        <title>Complete genome sequence of Halocynthiibacter arcticus PAMC 20958t from arctic marine sediment.</title>
        <authorList>
            <person name="Lee Y.M."/>
            <person name="Baek K."/>
            <person name="Lee H.K."/>
            <person name="Shin S.C."/>
        </authorList>
    </citation>
    <scope>NUCLEOTIDE SEQUENCE [LARGE SCALE GENOMIC DNA]</scope>
    <source>
        <strain evidence="1">PAMC 20958</strain>
    </source>
</reference>
<evidence type="ECO:0000313" key="2">
    <source>
        <dbReference type="Proteomes" id="UP000070371"/>
    </source>
</evidence>
<dbReference type="AlphaFoldDB" id="A0A126V1V1"/>
<evidence type="ECO:0000313" key="1">
    <source>
        <dbReference type="EMBL" id="AML51856.1"/>
    </source>
</evidence>
<dbReference type="KEGG" id="hat:RC74_11795"/>
<dbReference type="EMBL" id="CP014327">
    <property type="protein sequence ID" value="AML51856.1"/>
    <property type="molecule type" value="Genomic_DNA"/>
</dbReference>
<gene>
    <name evidence="1" type="ORF">RC74_11795</name>
</gene>
<dbReference type="STRING" id="1579316.RC74_11795"/>
<name>A0A126V1V1_9RHOB</name>
<protein>
    <submittedName>
        <fullName evidence="1">Uncharacterized protein</fullName>
    </submittedName>
</protein>
<dbReference type="Proteomes" id="UP000070371">
    <property type="component" value="Chromosome"/>
</dbReference>
<sequence>MSGPRIAANEFKIDGIPALEKLKGGDHRHLADDQERSEYFVPVEWTHTVPEEQAIQEVGMFGNQNTACRPKTPKWRSTVDRLKEKFEISA</sequence>